<name>A0A2H1WYG4_SPOFR</name>
<accession>A0A2H1WYG4</accession>
<protein>
    <submittedName>
        <fullName evidence="1">SFRICE_029459</fullName>
    </submittedName>
</protein>
<dbReference type="AlphaFoldDB" id="A0A2H1WYG4"/>
<sequence length="106" mass="11847">MLVWESYASARMDRLDRCDTTASQKSDVKQRLRCVSLTLADIILTMGCMNVNARDTCMELCQNGTIPLDVMPSQLANRCYRVTTDPTTTAVMVGYDTHKPVSSARH</sequence>
<evidence type="ECO:0000313" key="1">
    <source>
        <dbReference type="EMBL" id="SOQ57424.1"/>
    </source>
</evidence>
<gene>
    <name evidence="1" type="ORF">SFRICE_029459</name>
</gene>
<proteinExistence type="predicted"/>
<organism evidence="1">
    <name type="scientific">Spodoptera frugiperda</name>
    <name type="common">Fall armyworm</name>
    <dbReference type="NCBI Taxonomy" id="7108"/>
    <lineage>
        <taxon>Eukaryota</taxon>
        <taxon>Metazoa</taxon>
        <taxon>Ecdysozoa</taxon>
        <taxon>Arthropoda</taxon>
        <taxon>Hexapoda</taxon>
        <taxon>Insecta</taxon>
        <taxon>Pterygota</taxon>
        <taxon>Neoptera</taxon>
        <taxon>Endopterygota</taxon>
        <taxon>Lepidoptera</taxon>
        <taxon>Glossata</taxon>
        <taxon>Ditrysia</taxon>
        <taxon>Noctuoidea</taxon>
        <taxon>Noctuidae</taxon>
        <taxon>Amphipyrinae</taxon>
        <taxon>Spodoptera</taxon>
    </lineage>
</organism>
<dbReference type="EMBL" id="ODYU01011590">
    <property type="protein sequence ID" value="SOQ57424.1"/>
    <property type="molecule type" value="Genomic_DNA"/>
</dbReference>
<reference evidence="1" key="1">
    <citation type="submission" date="2016-07" db="EMBL/GenBank/DDBJ databases">
        <authorList>
            <person name="Bretaudeau A."/>
        </authorList>
    </citation>
    <scope>NUCLEOTIDE SEQUENCE</scope>
    <source>
        <strain evidence="1">Rice</strain>
        <tissue evidence="1">Whole body</tissue>
    </source>
</reference>